<proteinExistence type="predicted"/>
<dbReference type="InterPro" id="IPR036922">
    <property type="entry name" value="Rieske_2Fe-2S_sf"/>
</dbReference>
<evidence type="ECO:0000313" key="1">
    <source>
        <dbReference type="EMBL" id="SVC07001.1"/>
    </source>
</evidence>
<dbReference type="EMBL" id="UINC01071804">
    <property type="protein sequence ID" value="SVC07001.1"/>
    <property type="molecule type" value="Genomic_DNA"/>
</dbReference>
<sequence>MTDEVAYSPITSARYISQDYMLQERDKIWARTWLVAGVLQDVE</sequence>
<organism evidence="1">
    <name type="scientific">marine metagenome</name>
    <dbReference type="NCBI Taxonomy" id="408172"/>
    <lineage>
        <taxon>unclassified sequences</taxon>
        <taxon>metagenomes</taxon>
        <taxon>ecological metagenomes</taxon>
    </lineage>
</organism>
<dbReference type="SUPFAM" id="SSF50022">
    <property type="entry name" value="ISP domain"/>
    <property type="match status" value="1"/>
</dbReference>
<dbReference type="AlphaFoldDB" id="A0A382J847"/>
<protein>
    <recommendedName>
        <fullName evidence="2">Aromatic-ring-hydroxylating dioxygenase alpha subunit C-terminal domain-containing protein</fullName>
    </recommendedName>
</protein>
<feature type="non-terminal residue" evidence="1">
    <location>
        <position position="43"/>
    </location>
</feature>
<evidence type="ECO:0008006" key="2">
    <source>
        <dbReference type="Google" id="ProtNLM"/>
    </source>
</evidence>
<reference evidence="1" key="1">
    <citation type="submission" date="2018-05" db="EMBL/GenBank/DDBJ databases">
        <authorList>
            <person name="Lanie J.A."/>
            <person name="Ng W.-L."/>
            <person name="Kazmierczak K.M."/>
            <person name="Andrzejewski T.M."/>
            <person name="Davidsen T.M."/>
            <person name="Wayne K.J."/>
            <person name="Tettelin H."/>
            <person name="Glass J.I."/>
            <person name="Rusch D."/>
            <person name="Podicherti R."/>
            <person name="Tsui H.-C.T."/>
            <person name="Winkler M.E."/>
        </authorList>
    </citation>
    <scope>NUCLEOTIDE SEQUENCE</scope>
</reference>
<accession>A0A382J847</accession>
<dbReference type="GO" id="GO:0051537">
    <property type="term" value="F:2 iron, 2 sulfur cluster binding"/>
    <property type="evidence" value="ECO:0007669"/>
    <property type="project" value="InterPro"/>
</dbReference>
<name>A0A382J847_9ZZZZ</name>
<gene>
    <name evidence="1" type="ORF">METZ01_LOCUS259855</name>
</gene>